<reference evidence="1" key="1">
    <citation type="submission" date="2020-05" db="EMBL/GenBank/DDBJ databases">
        <authorList>
            <person name="Chiriac C."/>
            <person name="Salcher M."/>
            <person name="Ghai R."/>
            <person name="Kavagutti S V."/>
        </authorList>
    </citation>
    <scope>NUCLEOTIDE SEQUENCE</scope>
</reference>
<accession>A0A6J5Q6E3</accession>
<gene>
    <name evidence="1" type="ORF">UFOVP1015_17</name>
    <name evidence="2" type="ORF">UFOVP1551_48</name>
</gene>
<evidence type="ECO:0000313" key="2">
    <source>
        <dbReference type="EMBL" id="CAB5229394.1"/>
    </source>
</evidence>
<sequence length="58" mass="6736">MKTDLTKLSFADLKALKDELGLMIPVSKVGSERNDLYRKKDLVTDEIKNRIKVLPYRK</sequence>
<name>A0A6J5Q6E3_9CAUD</name>
<protein>
    <submittedName>
        <fullName evidence="1">Uncharacterized protein</fullName>
    </submittedName>
</protein>
<evidence type="ECO:0000313" key="1">
    <source>
        <dbReference type="EMBL" id="CAB4177916.1"/>
    </source>
</evidence>
<dbReference type="EMBL" id="LR796962">
    <property type="protein sequence ID" value="CAB4177916.1"/>
    <property type="molecule type" value="Genomic_DNA"/>
</dbReference>
<proteinExistence type="predicted"/>
<dbReference type="EMBL" id="LR798401">
    <property type="protein sequence ID" value="CAB5229394.1"/>
    <property type="molecule type" value="Genomic_DNA"/>
</dbReference>
<organism evidence="1">
    <name type="scientific">uncultured Caudovirales phage</name>
    <dbReference type="NCBI Taxonomy" id="2100421"/>
    <lineage>
        <taxon>Viruses</taxon>
        <taxon>Duplodnaviria</taxon>
        <taxon>Heunggongvirae</taxon>
        <taxon>Uroviricota</taxon>
        <taxon>Caudoviricetes</taxon>
        <taxon>Peduoviridae</taxon>
        <taxon>Maltschvirus</taxon>
        <taxon>Maltschvirus maltsch</taxon>
    </lineage>
</organism>